<sequence>MESLKFEIASASQAQLQQVREVLATLSSINECQISPYSSGYLVSLEGINMKIHPILTSISSLGIEAERLFEE</sequence>
<name>A0A6N8L299_9SPHI</name>
<dbReference type="Proteomes" id="UP000435036">
    <property type="component" value="Unassembled WGS sequence"/>
</dbReference>
<dbReference type="RefSeq" id="WP_160370146.1">
    <property type="nucleotide sequence ID" value="NZ_WSQA01000013.1"/>
</dbReference>
<dbReference type="EMBL" id="WSQA01000013">
    <property type="protein sequence ID" value="MVZ63427.1"/>
    <property type="molecule type" value="Genomic_DNA"/>
</dbReference>
<accession>A0A6N8L299</accession>
<proteinExistence type="predicted"/>
<gene>
    <name evidence="1" type="ORF">GQF63_15475</name>
</gene>
<protein>
    <recommendedName>
        <fullName evidence="3">Copper chaperone</fullName>
    </recommendedName>
</protein>
<evidence type="ECO:0008006" key="3">
    <source>
        <dbReference type="Google" id="ProtNLM"/>
    </source>
</evidence>
<dbReference type="AlphaFoldDB" id="A0A6N8L299"/>
<evidence type="ECO:0000313" key="1">
    <source>
        <dbReference type="EMBL" id="MVZ63427.1"/>
    </source>
</evidence>
<comment type="caution">
    <text evidence="1">The sequence shown here is derived from an EMBL/GenBank/DDBJ whole genome shotgun (WGS) entry which is preliminary data.</text>
</comment>
<evidence type="ECO:0000313" key="2">
    <source>
        <dbReference type="Proteomes" id="UP000435036"/>
    </source>
</evidence>
<keyword evidence="2" id="KW-1185">Reference proteome</keyword>
<dbReference type="OrthoDB" id="712609at2"/>
<reference evidence="1 2" key="1">
    <citation type="submission" date="2019-12" db="EMBL/GenBank/DDBJ databases">
        <authorList>
            <person name="Dong K."/>
        </authorList>
    </citation>
    <scope>NUCLEOTIDE SEQUENCE [LARGE SCALE GENOMIC DNA]</scope>
    <source>
        <strain evidence="1 2">JCM 31225</strain>
    </source>
</reference>
<organism evidence="1 2">
    <name type="scientific">Sphingobacterium humi</name>
    <dbReference type="NCBI Taxonomy" id="1796905"/>
    <lineage>
        <taxon>Bacteria</taxon>
        <taxon>Pseudomonadati</taxon>
        <taxon>Bacteroidota</taxon>
        <taxon>Sphingobacteriia</taxon>
        <taxon>Sphingobacteriales</taxon>
        <taxon>Sphingobacteriaceae</taxon>
        <taxon>Sphingobacterium</taxon>
    </lineage>
</organism>